<comment type="similarity">
    <text evidence="1">Belongs to the tryptophan 2,3-dioxygenase family.</text>
</comment>
<feature type="binding site" evidence="1">
    <location>
        <position position="111"/>
    </location>
    <ligand>
        <name>substrate</name>
    </ligand>
</feature>
<dbReference type="UniPathway" id="UPA00333">
    <property type="reaction ID" value="UER00453"/>
</dbReference>
<keyword evidence="1" id="KW-0408">Iron</keyword>
<keyword evidence="1" id="KW-0479">Metal-binding</keyword>
<dbReference type="Pfam" id="PF03301">
    <property type="entry name" value="Trp_dioxygenase"/>
    <property type="match status" value="1"/>
</dbReference>
<comment type="caution">
    <text evidence="1">Lacks conserved residue(s) required for the propagation of feature annotation.</text>
</comment>
<dbReference type="PANTHER" id="PTHR10138:SF0">
    <property type="entry name" value="TRYPTOPHAN 2,3-DIOXYGENASE"/>
    <property type="match status" value="1"/>
</dbReference>
<name>A0A1G6C6P5_9GAMM</name>
<dbReference type="EC" id="1.13.11.11" evidence="1"/>
<dbReference type="OrthoDB" id="9776847at2"/>
<dbReference type="GO" id="GO:0004833">
    <property type="term" value="F:L-tryptophan 2,3-dioxygenase activity"/>
    <property type="evidence" value="ECO:0007669"/>
    <property type="project" value="UniProtKB-UniRule"/>
</dbReference>
<dbReference type="SUPFAM" id="SSF140959">
    <property type="entry name" value="Indolic compounds 2,3-dioxygenase-like"/>
    <property type="match status" value="1"/>
</dbReference>
<organism evidence="2 3">
    <name type="scientific">Pseudidiomarina indica</name>
    <dbReference type="NCBI Taxonomy" id="1159017"/>
    <lineage>
        <taxon>Bacteria</taxon>
        <taxon>Pseudomonadati</taxon>
        <taxon>Pseudomonadota</taxon>
        <taxon>Gammaproteobacteria</taxon>
        <taxon>Alteromonadales</taxon>
        <taxon>Idiomarinaceae</taxon>
        <taxon>Pseudidiomarina</taxon>
    </lineage>
</organism>
<evidence type="ECO:0000313" key="3">
    <source>
        <dbReference type="Proteomes" id="UP000199626"/>
    </source>
</evidence>
<dbReference type="InterPro" id="IPR037217">
    <property type="entry name" value="Trp/Indoleamine_2_3_dOase-like"/>
</dbReference>
<keyword evidence="1" id="KW-0560">Oxidoreductase</keyword>
<dbReference type="PANTHER" id="PTHR10138">
    <property type="entry name" value="TRYPTOPHAN 2,3-DIOXYGENASE"/>
    <property type="match status" value="1"/>
</dbReference>
<accession>A0A1G6C6P5</accession>
<dbReference type="InterPro" id="IPR004981">
    <property type="entry name" value="Trp_2_3_dOase"/>
</dbReference>
<comment type="subunit">
    <text evidence="1">Homotetramer.</text>
</comment>
<feature type="binding site" description="axial binding residue" evidence="1">
    <location>
        <position position="296"/>
    </location>
    <ligand>
        <name>heme</name>
        <dbReference type="ChEBI" id="CHEBI:30413"/>
    </ligand>
    <ligandPart>
        <name>Fe</name>
        <dbReference type="ChEBI" id="CHEBI:18248"/>
    </ligandPart>
</feature>
<dbReference type="GO" id="GO:0019441">
    <property type="term" value="P:L-tryptophan catabolic process to kynurenine"/>
    <property type="evidence" value="ECO:0007669"/>
    <property type="project" value="UniProtKB-UniRule"/>
</dbReference>
<keyword evidence="3" id="KW-1185">Reference proteome</keyword>
<proteinExistence type="inferred from homology"/>
<feature type="binding site" evidence="1">
    <location>
        <position position="310"/>
    </location>
    <ligand>
        <name>substrate</name>
    </ligand>
</feature>
<evidence type="ECO:0000256" key="1">
    <source>
        <dbReference type="HAMAP-Rule" id="MF_01972"/>
    </source>
</evidence>
<comment type="cofactor">
    <cofactor evidence="1">
        <name>heme</name>
        <dbReference type="ChEBI" id="CHEBI:30413"/>
    </cofactor>
    <text evidence="1">Binds 1 heme group per subunit.</text>
</comment>
<evidence type="ECO:0000313" key="2">
    <source>
        <dbReference type="EMBL" id="SDB28502.1"/>
    </source>
</evidence>
<comment type="pathway">
    <text evidence="1">Amino-acid degradation; L-tryptophan degradation via kynurenine pathway; L-kynurenine from L-tryptophan: step 1/2.</text>
</comment>
<keyword evidence="1 2" id="KW-0223">Dioxygenase</keyword>
<reference evidence="3" key="1">
    <citation type="submission" date="2016-10" db="EMBL/GenBank/DDBJ databases">
        <authorList>
            <person name="Varghese N."/>
            <person name="Submissions S."/>
        </authorList>
    </citation>
    <scope>NUCLEOTIDE SEQUENCE [LARGE SCALE GENOMIC DNA]</scope>
    <source>
        <strain evidence="3">CGMCC 1.10824</strain>
    </source>
</reference>
<dbReference type="HAMAP" id="MF_01972">
    <property type="entry name" value="T23O"/>
    <property type="match status" value="1"/>
</dbReference>
<dbReference type="EMBL" id="FMXN01000005">
    <property type="protein sequence ID" value="SDB28502.1"/>
    <property type="molecule type" value="Genomic_DNA"/>
</dbReference>
<gene>
    <name evidence="1" type="primary">kynA</name>
    <name evidence="2" type="ORF">SAMN02927930_01097</name>
</gene>
<dbReference type="GO" id="GO:0020037">
    <property type="term" value="F:heme binding"/>
    <property type="evidence" value="ECO:0007669"/>
    <property type="project" value="UniProtKB-UniRule"/>
</dbReference>
<dbReference type="GO" id="GO:0019442">
    <property type="term" value="P:L-tryptophan catabolic process to acetyl-CoA"/>
    <property type="evidence" value="ECO:0007669"/>
    <property type="project" value="TreeGrafter"/>
</dbReference>
<dbReference type="RefSeq" id="WP_092592571.1">
    <property type="nucleotide sequence ID" value="NZ_FMXN01000005.1"/>
</dbReference>
<dbReference type="Gene3D" id="1.20.58.480">
    <property type="match status" value="1"/>
</dbReference>
<keyword evidence="1" id="KW-0823">Tryptophan catabolism</keyword>
<feature type="binding site" evidence="1">
    <location>
        <begin position="40"/>
        <end position="44"/>
    </location>
    <ligand>
        <name>substrate</name>
    </ligand>
</feature>
<dbReference type="GO" id="GO:0046872">
    <property type="term" value="F:metal ion binding"/>
    <property type="evidence" value="ECO:0007669"/>
    <property type="project" value="UniProtKB-KW"/>
</dbReference>
<keyword evidence="1" id="KW-0349">Heme</keyword>
<protein>
    <recommendedName>
        <fullName evidence="1">Tryptophan 2,3-dioxygenase</fullName>
        <shortName evidence="1">TDO</shortName>
        <ecNumber evidence="1">1.13.11.11</ecNumber>
    </recommendedName>
    <alternativeName>
        <fullName evidence="1">Tryptamin 2,3-dioxygenase</fullName>
    </alternativeName>
    <alternativeName>
        <fullName evidence="1">Tryptophan oxygenase</fullName>
        <shortName evidence="1">TO</shortName>
        <shortName evidence="1">TRPO</shortName>
    </alternativeName>
    <alternativeName>
        <fullName evidence="1">Tryptophan pyrrolase</fullName>
    </alternativeName>
    <alternativeName>
        <fullName evidence="1">Tryptophanase</fullName>
    </alternativeName>
</protein>
<dbReference type="STRING" id="1159017.SAMN02927930_01097"/>
<dbReference type="AlphaFoldDB" id="A0A1G6C6P5"/>
<dbReference type="Proteomes" id="UP000199626">
    <property type="component" value="Unassembled WGS sequence"/>
</dbReference>
<dbReference type="Gene3D" id="1.10.287.3810">
    <property type="match status" value="1"/>
</dbReference>
<comment type="catalytic activity">
    <reaction evidence="1">
        <text>L-tryptophan + O2 = N-formyl-L-kynurenine</text>
        <dbReference type="Rhea" id="RHEA:24536"/>
        <dbReference type="ChEBI" id="CHEBI:15379"/>
        <dbReference type="ChEBI" id="CHEBI:57912"/>
        <dbReference type="ChEBI" id="CHEBI:58629"/>
        <dbReference type="EC" id="1.13.11.11"/>
    </reaction>
</comment>
<comment type="function">
    <text evidence="1">Heme-dependent dioxygenase that catalyzes the oxidative cleavage of the L-tryptophan (L-Trp) pyrrole ring and converts L-tryptophan to N-formyl-L-kynurenine. Catalyzes the oxidative cleavage of the indole moiety.</text>
</comment>
<sequence>MAKNIKPVYYGEYLQLDKLLDAQSPHSKRYGPEAHDEMLFIIVHQVYELWFKQVLHELWSIHREFQQPELDDRAMQTVVHRLRRVLAIQELMNQQVGIIETMTPQEFLEFRDYLVPASGFQSIQFKELEILLGLTRDTRITYDQASFYSRLNDSDRAYLEQLEQQPSLFDGVDQWLARMPFLEFDDFSFWDMYQQAVTRALDRDEQIIRNNITSEQELNAELANLQVNRNNFSALFDSESYGSLQAEQRVRLSQRAMLSALFITQYREEPAFHLAYQVITALIEMDEKLTIWRYKHAMMVQRMIGTKIGTGGSSGHDYLRRTTEQNRVFRDFFAMATYLLPKHDLPDLPPLLRQALGFHFQQRPKDEGAAPAGTN</sequence>